<feature type="region of interest" description="Disordered" evidence="2">
    <location>
        <begin position="253"/>
        <end position="289"/>
    </location>
</feature>
<evidence type="ECO:0000256" key="1">
    <source>
        <dbReference type="SAM" id="Coils"/>
    </source>
</evidence>
<protein>
    <submittedName>
        <fullName evidence="3">Uncharacterized protein</fullName>
    </submittedName>
</protein>
<evidence type="ECO:0000313" key="3">
    <source>
        <dbReference type="EMBL" id="GJS59279.1"/>
    </source>
</evidence>
<keyword evidence="1" id="KW-0175">Coiled coil</keyword>
<evidence type="ECO:0000313" key="4">
    <source>
        <dbReference type="Proteomes" id="UP001151760"/>
    </source>
</evidence>
<gene>
    <name evidence="3" type="ORF">Tco_0654063</name>
</gene>
<sequence length="734" mass="84168">MDFNTIITSLKALDEGFSSKNYVRKFLRALHPKLRAKVTAIEESNDLTSLSLEELIGYIKVYEVIIKKDSEMVKAKREQNRSLFLKAKKESSDEDSSTSDRSWSDSYEDEEGKTKDEKCLMAKASNEALSETEFFGDDQSSLDEKDLDSEYNRLCKASQILNQGPTAGNTPELRPGCLVLDDSSIFFDREGGSLSKSFSVVEGKYNLPDLVANCLKSSKNDYKFFGFILHRKPCLIVNLLIVIDSHLDITSDHRPGSAGNTSITPDSVHAGGRVQRSSSPDEYDAPPDTTPIEEIAAIGWGDEFSDDEVTPRKVTILEERSDWDDDERSGGKDEHLAIQKQELESEWENPFAVKRGENHTILHLSKEEENDDLPYLKPDYQFGYPQGKSKIFSGGYGEYYNSQWTLPLAWTEFGVMLVLPANPGLWSEVISRWESITINKLNNQTWSNNKAMLAFVENLQGESEKLMWQQWRTVFPEAYSALEVIADEPQNITSQVRQLILLEDSYRGSTDEQDRAYRDLDRITYEETKNLCKHIVKTYTVPNPTHNVPLGARNYLDKTVNVKRKQPQKSEEEKDFNSNEVKLLKELLKEKSEQVQQMIRDQAKEYYENKAAMQKKEEIWQSKESLLVRDLTDALKIIDQLRIEKERLEEQKDEEIRKLKAQLQKKEEEAETKFSREEFPPLETLCLQGLIENRSYIFGRHCIVKNYGKLQSTLQCLKLSLIIPNCTAVVTPPQ</sequence>
<proteinExistence type="predicted"/>
<evidence type="ECO:0000256" key="2">
    <source>
        <dbReference type="SAM" id="MobiDB-lite"/>
    </source>
</evidence>
<dbReference type="Proteomes" id="UP001151760">
    <property type="component" value="Unassembled WGS sequence"/>
</dbReference>
<reference evidence="3" key="2">
    <citation type="submission" date="2022-01" db="EMBL/GenBank/DDBJ databases">
        <authorList>
            <person name="Yamashiro T."/>
            <person name="Shiraishi A."/>
            <person name="Satake H."/>
            <person name="Nakayama K."/>
        </authorList>
    </citation>
    <scope>NUCLEOTIDE SEQUENCE</scope>
</reference>
<keyword evidence="4" id="KW-1185">Reference proteome</keyword>
<dbReference type="EMBL" id="BQNB010009138">
    <property type="protein sequence ID" value="GJS59279.1"/>
    <property type="molecule type" value="Genomic_DNA"/>
</dbReference>
<reference evidence="3" key="1">
    <citation type="journal article" date="2022" name="Int. J. Mol. Sci.">
        <title>Draft Genome of Tanacetum Coccineum: Genomic Comparison of Closely Related Tanacetum-Family Plants.</title>
        <authorList>
            <person name="Yamashiro T."/>
            <person name="Shiraishi A."/>
            <person name="Nakayama K."/>
            <person name="Satake H."/>
        </authorList>
    </citation>
    <scope>NUCLEOTIDE SEQUENCE</scope>
</reference>
<name>A0ABQ4X261_9ASTR</name>
<comment type="caution">
    <text evidence="3">The sequence shown here is derived from an EMBL/GenBank/DDBJ whole genome shotgun (WGS) entry which is preliminary data.</text>
</comment>
<feature type="region of interest" description="Disordered" evidence="2">
    <location>
        <begin position="87"/>
        <end position="110"/>
    </location>
</feature>
<feature type="coiled-coil region" evidence="1">
    <location>
        <begin position="631"/>
        <end position="676"/>
    </location>
</feature>
<accession>A0ABQ4X261</accession>
<organism evidence="3 4">
    <name type="scientific">Tanacetum coccineum</name>
    <dbReference type="NCBI Taxonomy" id="301880"/>
    <lineage>
        <taxon>Eukaryota</taxon>
        <taxon>Viridiplantae</taxon>
        <taxon>Streptophyta</taxon>
        <taxon>Embryophyta</taxon>
        <taxon>Tracheophyta</taxon>
        <taxon>Spermatophyta</taxon>
        <taxon>Magnoliopsida</taxon>
        <taxon>eudicotyledons</taxon>
        <taxon>Gunneridae</taxon>
        <taxon>Pentapetalae</taxon>
        <taxon>asterids</taxon>
        <taxon>campanulids</taxon>
        <taxon>Asterales</taxon>
        <taxon>Asteraceae</taxon>
        <taxon>Asteroideae</taxon>
        <taxon>Anthemideae</taxon>
        <taxon>Anthemidinae</taxon>
        <taxon>Tanacetum</taxon>
    </lineage>
</organism>